<sequence>MKKNVLYAEELFSVDKYLSPFVLNSEELYDVDTFYQNNLYEVDMKGYIERNPPPSSDSIPKKHKKREKDIYKPQQTRGYGQEREGFCNECKKWFRLKTSSYWYHMNYKHGINSNGVRYPEPEVRVKSCKVEAYCQACNEWIVLGNKSNQKSIKFGWYKHWQKNHSTNMTI</sequence>
<keyword evidence="4" id="KW-1185">Reference proteome</keyword>
<dbReference type="Proteomes" id="UP000740883">
    <property type="component" value="Unassembled WGS sequence"/>
</dbReference>
<protein>
    <submittedName>
        <fullName evidence="3">Meiotic expression up-regulated protein 26</fullName>
    </submittedName>
</protein>
<comment type="caution">
    <text evidence="3">The sequence shown here is derived from an EMBL/GenBank/DDBJ whole genome shotgun (WGS) entry which is preliminary data.</text>
</comment>
<feature type="domain" description="Transcription regulator Rua1 C-terminal" evidence="2">
    <location>
        <begin position="67"/>
        <end position="164"/>
    </location>
</feature>
<evidence type="ECO:0000313" key="3">
    <source>
        <dbReference type="EMBL" id="KAF9762635.1"/>
    </source>
</evidence>
<dbReference type="EMBL" id="SBJO01000150">
    <property type="protein sequence ID" value="KAF9762635.1"/>
    <property type="molecule type" value="Genomic_DNA"/>
</dbReference>
<dbReference type="PANTHER" id="PTHR28125:SF3">
    <property type="entry name" value="TRANSCRIPTION REGULATOR RUA1 C-TERMINAL DOMAIN-CONTAINING PROTEIN"/>
    <property type="match status" value="1"/>
</dbReference>
<organism evidence="3 4">
    <name type="scientific">Nosema granulosis</name>
    <dbReference type="NCBI Taxonomy" id="83296"/>
    <lineage>
        <taxon>Eukaryota</taxon>
        <taxon>Fungi</taxon>
        <taxon>Fungi incertae sedis</taxon>
        <taxon>Microsporidia</taxon>
        <taxon>Nosematidae</taxon>
        <taxon>Nosema</taxon>
    </lineage>
</organism>
<name>A0A9P6GY49_9MICR</name>
<reference evidence="3 4" key="1">
    <citation type="journal article" date="2020" name="Genome Biol. Evol.">
        <title>Comparative genomics of strictly vertically transmitted, feminizing microsporidia endosymbionts of amphipod crustaceans.</title>
        <authorList>
            <person name="Cormier A."/>
            <person name="Chebbi M.A."/>
            <person name="Giraud I."/>
            <person name="Wattier R."/>
            <person name="Teixeira M."/>
            <person name="Gilbert C."/>
            <person name="Rigaud T."/>
            <person name="Cordaux R."/>
        </authorList>
    </citation>
    <scope>NUCLEOTIDE SEQUENCE [LARGE SCALE GENOMIC DNA]</scope>
    <source>
        <strain evidence="3 4">Ou3-Ou53</strain>
    </source>
</reference>
<evidence type="ECO:0000256" key="1">
    <source>
        <dbReference type="SAM" id="MobiDB-lite"/>
    </source>
</evidence>
<dbReference type="InterPro" id="IPR028012">
    <property type="entry name" value="Rua1_C"/>
</dbReference>
<feature type="region of interest" description="Disordered" evidence="1">
    <location>
        <begin position="46"/>
        <end position="77"/>
    </location>
</feature>
<accession>A0A9P6GY49</accession>
<dbReference type="Pfam" id="PF14616">
    <property type="entry name" value="Rua1_C"/>
    <property type="match status" value="1"/>
</dbReference>
<dbReference type="PANTHER" id="PTHR28125">
    <property type="entry name" value="MEIOTIC EXPRESSION UP-REGULATED PROTEIN 26"/>
    <property type="match status" value="1"/>
</dbReference>
<dbReference type="AlphaFoldDB" id="A0A9P6GY49"/>
<evidence type="ECO:0000313" key="4">
    <source>
        <dbReference type="Proteomes" id="UP000740883"/>
    </source>
</evidence>
<evidence type="ECO:0000259" key="2">
    <source>
        <dbReference type="Pfam" id="PF14616"/>
    </source>
</evidence>
<gene>
    <name evidence="3" type="primary">meu26</name>
    <name evidence="3" type="ORF">NGRA_1880</name>
</gene>
<dbReference type="OrthoDB" id="5595379at2759"/>
<proteinExistence type="predicted"/>